<evidence type="ECO:0000256" key="1">
    <source>
        <dbReference type="ARBA" id="ARBA00006484"/>
    </source>
</evidence>
<dbReference type="PRINTS" id="PR00080">
    <property type="entry name" value="SDRFAMILY"/>
</dbReference>
<dbReference type="RefSeq" id="WP_123379319.1">
    <property type="nucleotide sequence ID" value="NZ_RJKN01000002.1"/>
</dbReference>
<dbReference type="GO" id="GO:0016491">
    <property type="term" value="F:oxidoreductase activity"/>
    <property type="evidence" value="ECO:0007669"/>
    <property type="project" value="UniProtKB-KW"/>
</dbReference>
<sequence>MSSILITGANKGLGREAARQLRGLGHDVWVGARDADRGREAADALGARFVQLDVTDDATVARAAEEVGAVTGGSLDVLVNNAGIPGTARPTPEVTAADVEEVFAVNVLGPVRVLHAFLPLLRRSSAGVVVNVSSGLGSHAVTSEPGRVESSFQAPAYTSSKAALNMLTSQWAAALPDLRVNCVDPGYTATEFNGNSGPQTVEEGAEVIVRMATVGIDGPTGTYSDRHGPLDW</sequence>
<evidence type="ECO:0000256" key="2">
    <source>
        <dbReference type="ARBA" id="ARBA00022857"/>
    </source>
</evidence>
<organism evidence="5 6">
    <name type="scientific">Pseudokineococcus lusitanus</name>
    <dbReference type="NCBI Taxonomy" id="763993"/>
    <lineage>
        <taxon>Bacteria</taxon>
        <taxon>Bacillati</taxon>
        <taxon>Actinomycetota</taxon>
        <taxon>Actinomycetes</taxon>
        <taxon>Kineosporiales</taxon>
        <taxon>Kineosporiaceae</taxon>
        <taxon>Pseudokineococcus</taxon>
    </lineage>
</organism>
<evidence type="ECO:0000313" key="5">
    <source>
        <dbReference type="EMBL" id="ROP44973.1"/>
    </source>
</evidence>
<dbReference type="InParanoid" id="A0A3N1HR38"/>
<dbReference type="Gene3D" id="3.40.50.720">
    <property type="entry name" value="NAD(P)-binding Rossmann-like Domain"/>
    <property type="match status" value="1"/>
</dbReference>
<evidence type="ECO:0000256" key="3">
    <source>
        <dbReference type="ARBA" id="ARBA00023002"/>
    </source>
</evidence>
<accession>A0A3N1HR38</accession>
<name>A0A3N1HR38_9ACTN</name>
<dbReference type="Pfam" id="PF00106">
    <property type="entry name" value="adh_short"/>
    <property type="match status" value="1"/>
</dbReference>
<dbReference type="OrthoDB" id="9781117at2"/>
<keyword evidence="6" id="KW-1185">Reference proteome</keyword>
<proteinExistence type="inferred from homology"/>
<dbReference type="InterPro" id="IPR002347">
    <property type="entry name" value="SDR_fam"/>
</dbReference>
<gene>
    <name evidence="5" type="ORF">EDC03_1103</name>
</gene>
<dbReference type="Proteomes" id="UP000276232">
    <property type="component" value="Unassembled WGS sequence"/>
</dbReference>
<reference evidence="5 6" key="1">
    <citation type="journal article" date="2015" name="Stand. Genomic Sci.">
        <title>Genomic Encyclopedia of Bacterial and Archaeal Type Strains, Phase III: the genomes of soil and plant-associated and newly described type strains.</title>
        <authorList>
            <person name="Whitman W.B."/>
            <person name="Woyke T."/>
            <person name="Klenk H.P."/>
            <person name="Zhou Y."/>
            <person name="Lilburn T.G."/>
            <person name="Beck B.J."/>
            <person name="De Vos P."/>
            <person name="Vandamme P."/>
            <person name="Eisen J.A."/>
            <person name="Garrity G."/>
            <person name="Hugenholtz P."/>
            <person name="Kyrpides N.C."/>
        </authorList>
    </citation>
    <scope>NUCLEOTIDE SEQUENCE [LARGE SCALE GENOMIC DNA]</scope>
    <source>
        <strain evidence="5 6">CECT 7306</strain>
    </source>
</reference>
<dbReference type="PRINTS" id="PR00081">
    <property type="entry name" value="GDHRDH"/>
</dbReference>
<dbReference type="InterPro" id="IPR036291">
    <property type="entry name" value="NAD(P)-bd_dom_sf"/>
</dbReference>
<dbReference type="SUPFAM" id="SSF51735">
    <property type="entry name" value="NAD(P)-binding Rossmann-fold domains"/>
    <property type="match status" value="1"/>
</dbReference>
<evidence type="ECO:0000313" key="6">
    <source>
        <dbReference type="Proteomes" id="UP000276232"/>
    </source>
</evidence>
<dbReference type="EMBL" id="RJKN01000002">
    <property type="protein sequence ID" value="ROP44973.1"/>
    <property type="molecule type" value="Genomic_DNA"/>
</dbReference>
<keyword evidence="3" id="KW-0560">Oxidoreductase</keyword>
<evidence type="ECO:0000256" key="4">
    <source>
        <dbReference type="RuleBase" id="RU000363"/>
    </source>
</evidence>
<protein>
    <submittedName>
        <fullName evidence="5">NAD(P)-dependent dehydrogenase (Short-subunit alcohol dehydrogenase family)</fullName>
    </submittedName>
</protein>
<dbReference type="PANTHER" id="PTHR43490">
    <property type="entry name" value="(+)-NEOMENTHOL DEHYDROGENASE"/>
    <property type="match status" value="1"/>
</dbReference>
<keyword evidence="2" id="KW-0521">NADP</keyword>
<dbReference type="PANTHER" id="PTHR43490:SF99">
    <property type="entry name" value="SHORT-CHAIN DEHYDROGENASE_REDUCTASE"/>
    <property type="match status" value="1"/>
</dbReference>
<dbReference type="AlphaFoldDB" id="A0A3N1HR38"/>
<comment type="similarity">
    <text evidence="1 4">Belongs to the short-chain dehydrogenases/reductases (SDR) family.</text>
</comment>
<comment type="caution">
    <text evidence="5">The sequence shown here is derived from an EMBL/GenBank/DDBJ whole genome shotgun (WGS) entry which is preliminary data.</text>
</comment>